<evidence type="ECO:0000256" key="5">
    <source>
        <dbReference type="ARBA" id="ARBA00023172"/>
    </source>
</evidence>
<proteinExistence type="inferred from homology"/>
<feature type="domain" description="Transposase InsH N-terminal" evidence="8">
    <location>
        <begin position="15"/>
        <end position="111"/>
    </location>
</feature>
<dbReference type="GO" id="GO:0003677">
    <property type="term" value="F:DNA binding"/>
    <property type="evidence" value="ECO:0007669"/>
    <property type="project" value="UniProtKB-KW"/>
</dbReference>
<evidence type="ECO:0000259" key="7">
    <source>
        <dbReference type="Pfam" id="PF01609"/>
    </source>
</evidence>
<evidence type="ECO:0000256" key="3">
    <source>
        <dbReference type="ARBA" id="ARBA00022578"/>
    </source>
</evidence>
<dbReference type="Pfam" id="PF01609">
    <property type="entry name" value="DDE_Tnp_1"/>
    <property type="match status" value="1"/>
</dbReference>
<dbReference type="AlphaFoldDB" id="A0A1B9F2F2"/>
<dbReference type="PANTHER" id="PTHR35604:SF2">
    <property type="entry name" value="TRANSPOSASE INSH FOR INSERTION SEQUENCE ELEMENT IS5A-RELATED"/>
    <property type="match status" value="1"/>
</dbReference>
<evidence type="ECO:0000313" key="9">
    <source>
        <dbReference type="EMBL" id="OCC14128.1"/>
    </source>
</evidence>
<evidence type="ECO:0000256" key="1">
    <source>
        <dbReference type="ARBA" id="ARBA00003544"/>
    </source>
</evidence>
<feature type="region of interest" description="Disordered" evidence="6">
    <location>
        <begin position="154"/>
        <end position="183"/>
    </location>
</feature>
<dbReference type="NCBIfam" id="NF033581">
    <property type="entry name" value="transpos_IS5_4"/>
    <property type="match status" value="1"/>
</dbReference>
<comment type="caution">
    <text evidence="9">The sequence shown here is derived from an EMBL/GenBank/DDBJ whole genome shotgun (WGS) entry which is preliminary data.</text>
</comment>
<feature type="domain" description="Transposase IS4-like" evidence="7">
    <location>
        <begin position="139"/>
        <end position="328"/>
    </location>
</feature>
<evidence type="ECO:0000259" key="8">
    <source>
        <dbReference type="Pfam" id="PF05598"/>
    </source>
</evidence>
<keyword evidence="5" id="KW-0233">DNA recombination</keyword>
<evidence type="ECO:0000256" key="2">
    <source>
        <dbReference type="ARBA" id="ARBA00010075"/>
    </source>
</evidence>
<evidence type="ECO:0000256" key="6">
    <source>
        <dbReference type="SAM" id="MobiDB-lite"/>
    </source>
</evidence>
<dbReference type="RefSeq" id="WP_067620904.1">
    <property type="nucleotide sequence ID" value="NZ_MAGO01000025.1"/>
</dbReference>
<dbReference type="InterPro" id="IPR008490">
    <property type="entry name" value="Transposase_InsH_N"/>
</dbReference>
<dbReference type="STRING" id="1156395.DBT_2469"/>
<gene>
    <name evidence="9" type="ORF">DBT_2469</name>
</gene>
<comment type="function">
    <text evidence="1">Involved in the transposition of the insertion sequence IS5.</text>
</comment>
<keyword evidence="4" id="KW-0238">DNA-binding</keyword>
<keyword evidence="3" id="KW-0815">Transposition</keyword>
<dbReference type="PATRIC" id="fig|1156395.6.peg.2516"/>
<dbReference type="OrthoDB" id="9774580at2"/>
<reference evidence="9 10" key="1">
    <citation type="submission" date="2016-06" db="EMBL/GenBank/DDBJ databases">
        <title>Respiratory ammonification of nitrate coupled to the oxidation of elemental sulfur in deep-sea autotrophic thermophilic bacteria.</title>
        <authorList>
            <person name="Slobodkina G.B."/>
            <person name="Mardanov A.V."/>
            <person name="Ravin N.V."/>
            <person name="Frolova A.A."/>
            <person name="Viryasiv M.B."/>
            <person name="Chernyh N.A."/>
            <person name="Bonch-Osmolovskaya E.A."/>
            <person name="Slobodkin A.I."/>
        </authorList>
    </citation>
    <scope>NUCLEOTIDE SEQUENCE [LARGE SCALE GENOMIC DNA]</scope>
    <source>
        <strain evidence="9 10">S69</strain>
    </source>
</reference>
<dbReference type="PANTHER" id="PTHR35604">
    <property type="entry name" value="TRANSPOSASE INSH FOR INSERTION SEQUENCE ELEMENT IS5A-RELATED"/>
    <property type="match status" value="1"/>
</dbReference>
<evidence type="ECO:0000313" key="10">
    <source>
        <dbReference type="Proteomes" id="UP000093080"/>
    </source>
</evidence>
<dbReference type="Proteomes" id="UP000093080">
    <property type="component" value="Unassembled WGS sequence"/>
</dbReference>
<dbReference type="GO" id="GO:0006313">
    <property type="term" value="P:DNA transposition"/>
    <property type="evidence" value="ECO:0007669"/>
    <property type="project" value="InterPro"/>
</dbReference>
<dbReference type="Pfam" id="PF05598">
    <property type="entry name" value="DUF772"/>
    <property type="match status" value="1"/>
</dbReference>
<accession>A0A1B9F2F2</accession>
<dbReference type="InterPro" id="IPR002559">
    <property type="entry name" value="Transposase_11"/>
</dbReference>
<dbReference type="InterPro" id="IPR047959">
    <property type="entry name" value="Transpos_IS5"/>
</dbReference>
<keyword evidence="10" id="KW-1185">Reference proteome</keyword>
<feature type="compositionally biased region" description="Basic and acidic residues" evidence="6">
    <location>
        <begin position="155"/>
        <end position="167"/>
    </location>
</feature>
<protein>
    <submittedName>
        <fullName evidence="9">Mobile element protein</fullName>
    </submittedName>
</protein>
<sequence length="339" mass="39553">MQQIGMFDVSIRLNKIDQNGDPLKRLNEVVNWETFRPILEKIRQKKRKSNAGRKPFDVVLMFKILILQSLYNLSDDATEMQILDRLSFMRFLGLGIGDRVPDAKTIWLFREQLKEAGILPELFHQFDSFLRKHGFEARKGQIVDASIVSVPKQKNNRDQNAKIKSGEEVDGWSDAQRRQKDTEARWTRKHGKAYFGYKNHVSIDVEHKFIRKFVVTDASVHDGQVLKDVLDDHNTSRKVWADSAYRSRKNLLYLCLNGFKEHIQRKGCRYDKLTQKEKRGNRTKSRIRSRIEHVFGVQLQRAGTLIVRTIGLARAWIKIGLRNLSYNLDRYSLLVSRAG</sequence>
<dbReference type="GO" id="GO:0004803">
    <property type="term" value="F:transposase activity"/>
    <property type="evidence" value="ECO:0007669"/>
    <property type="project" value="InterPro"/>
</dbReference>
<organism evidence="9 10">
    <name type="scientific">Dissulfuribacter thermophilus</name>
    <dbReference type="NCBI Taxonomy" id="1156395"/>
    <lineage>
        <taxon>Bacteria</taxon>
        <taxon>Pseudomonadati</taxon>
        <taxon>Thermodesulfobacteriota</taxon>
        <taxon>Dissulfuribacteria</taxon>
        <taxon>Dissulfuribacterales</taxon>
        <taxon>Dissulfuribacteraceae</taxon>
        <taxon>Dissulfuribacter</taxon>
    </lineage>
</organism>
<name>A0A1B9F2F2_9BACT</name>
<comment type="similarity">
    <text evidence="2">Belongs to the transposase 11 family.</text>
</comment>
<dbReference type="EMBL" id="MAGO01000025">
    <property type="protein sequence ID" value="OCC14128.1"/>
    <property type="molecule type" value="Genomic_DNA"/>
</dbReference>
<evidence type="ECO:0000256" key="4">
    <source>
        <dbReference type="ARBA" id="ARBA00023125"/>
    </source>
</evidence>